<keyword evidence="2" id="KW-0479">Metal-binding</keyword>
<dbReference type="AlphaFoldDB" id="A0A3A8P2C7"/>
<evidence type="ECO:0000256" key="1">
    <source>
        <dbReference type="ARBA" id="ARBA00001954"/>
    </source>
</evidence>
<sequence length="462" mass="50831">MEAGGSLGGRPGWAPASARCVVRLGASVAHVTHACRGLPMLAGTGHELATLLHPVSPEEFLASYWEKQALHVRGTPEKFTHLFDRERFDLAILRTGFDKRVPATFGIHAFWRNRHDLYAGIEIEPHQVREALASRTTVCVNDISAGDEGLATFAAHIKRQLGLPSPIRFNCYLSPPGEGLDTHYDARHAMVIQLSGRKLWRYSRHPAAKYPLRNAIVEQDGRVRQSDNKPIRDVPSPDESQFEEVLLEPGDILYLPPGCWHNAKAGEESSLALNMACETVGFLGILGPELERVLQNRVEWRALVPATLASPAGAGTMPPEVGQFIAARLAELRELLGRLAADETELERLWRRATTSSPHLAQARPASDVPLRPGDVLVRTEPYPLAYVVRPGATPDTAAGVYVYGVNTEVALPGEALPLVRALAERQRFSVEEVESWAGLRLEQAQEFLKLLVARGLLRLES</sequence>
<dbReference type="Pfam" id="PF08007">
    <property type="entry name" value="JmjC_2"/>
    <property type="match status" value="1"/>
</dbReference>
<keyword evidence="3" id="KW-0408">Iron</keyword>
<name>A0A3A8P2C7_9BACT</name>
<comment type="caution">
    <text evidence="5">The sequence shown here is derived from an EMBL/GenBank/DDBJ whole genome shotgun (WGS) entry which is preliminary data.</text>
</comment>
<evidence type="ECO:0000256" key="2">
    <source>
        <dbReference type="ARBA" id="ARBA00022723"/>
    </source>
</evidence>
<organism evidence="5 6">
    <name type="scientific">Corallococcus llansteffanensis</name>
    <dbReference type="NCBI Taxonomy" id="2316731"/>
    <lineage>
        <taxon>Bacteria</taxon>
        <taxon>Pseudomonadati</taxon>
        <taxon>Myxococcota</taxon>
        <taxon>Myxococcia</taxon>
        <taxon>Myxococcales</taxon>
        <taxon>Cystobacterineae</taxon>
        <taxon>Myxococcaceae</taxon>
        <taxon>Corallococcus</taxon>
    </lineage>
</organism>
<dbReference type="PANTHER" id="PTHR13096:SF8">
    <property type="entry name" value="RIBOSOMAL OXYGENASE 1"/>
    <property type="match status" value="1"/>
</dbReference>
<reference evidence="6" key="1">
    <citation type="submission" date="2018-09" db="EMBL/GenBank/DDBJ databases">
        <authorList>
            <person name="Livingstone P.G."/>
            <person name="Whitworth D.E."/>
        </authorList>
    </citation>
    <scope>NUCLEOTIDE SEQUENCE [LARGE SCALE GENOMIC DNA]</scope>
    <source>
        <strain evidence="6">CA051B</strain>
    </source>
</reference>
<feature type="domain" description="JmjC" evidence="4">
    <location>
        <begin position="124"/>
        <end position="294"/>
    </location>
</feature>
<dbReference type="SUPFAM" id="SSF51197">
    <property type="entry name" value="Clavaminate synthase-like"/>
    <property type="match status" value="1"/>
</dbReference>
<dbReference type="Proteomes" id="UP000272888">
    <property type="component" value="Unassembled WGS sequence"/>
</dbReference>
<dbReference type="PROSITE" id="PS51184">
    <property type="entry name" value="JMJC"/>
    <property type="match status" value="1"/>
</dbReference>
<protein>
    <recommendedName>
        <fullName evidence="4">JmjC domain-containing protein</fullName>
    </recommendedName>
</protein>
<dbReference type="EMBL" id="RAWB01000413">
    <property type="protein sequence ID" value="RKH50726.1"/>
    <property type="molecule type" value="Genomic_DNA"/>
</dbReference>
<dbReference type="InterPro" id="IPR039994">
    <property type="entry name" value="NO66-like"/>
</dbReference>
<evidence type="ECO:0000259" key="4">
    <source>
        <dbReference type="PROSITE" id="PS51184"/>
    </source>
</evidence>
<evidence type="ECO:0000313" key="6">
    <source>
        <dbReference type="Proteomes" id="UP000272888"/>
    </source>
</evidence>
<dbReference type="Gene3D" id="3.40.366.30">
    <property type="entry name" value="50S ribosomal protein L16 arginine hydroxylase, Chain A, Domain 2"/>
    <property type="match status" value="1"/>
</dbReference>
<proteinExistence type="predicted"/>
<dbReference type="InterPro" id="IPR003347">
    <property type="entry name" value="JmjC_dom"/>
</dbReference>
<accession>A0A3A8P2C7</accession>
<evidence type="ECO:0000313" key="5">
    <source>
        <dbReference type="EMBL" id="RKH50726.1"/>
    </source>
</evidence>
<dbReference type="GO" id="GO:0046872">
    <property type="term" value="F:metal ion binding"/>
    <property type="evidence" value="ECO:0007669"/>
    <property type="project" value="UniProtKB-KW"/>
</dbReference>
<keyword evidence="6" id="KW-1185">Reference proteome</keyword>
<gene>
    <name evidence="5" type="ORF">D7V93_30170</name>
</gene>
<dbReference type="Gene3D" id="2.60.120.650">
    <property type="entry name" value="Cupin"/>
    <property type="match status" value="1"/>
</dbReference>
<evidence type="ECO:0000256" key="3">
    <source>
        <dbReference type="ARBA" id="ARBA00023004"/>
    </source>
</evidence>
<dbReference type="PANTHER" id="PTHR13096">
    <property type="entry name" value="MINA53 MYC INDUCED NUCLEAR ANTIGEN"/>
    <property type="match status" value="1"/>
</dbReference>
<comment type="cofactor">
    <cofactor evidence="1">
        <name>Fe(2+)</name>
        <dbReference type="ChEBI" id="CHEBI:29033"/>
    </cofactor>
</comment>